<evidence type="ECO:0008006" key="4">
    <source>
        <dbReference type="Google" id="ProtNLM"/>
    </source>
</evidence>
<sequence length="176" mass="20827">MLQTKFPSSIKKLGLFALRRSHIRYYTIGKTEHDITSLDDLVKLESLDNVDPTLVQKLINEKTTELNLKNEIRRLKTIQEQRENSVTSNRPVRLGDFKRAGIMFMLMCSSVYLCWQLLWWNLAYNSKEVEMLDTVTSLENELHERIEINKIAENELTQESPSRPVQKKSWVSRWWK</sequence>
<keyword evidence="1" id="KW-0812">Transmembrane</keyword>
<feature type="transmembrane region" description="Helical" evidence="1">
    <location>
        <begin position="100"/>
        <end position="122"/>
    </location>
</feature>
<keyword evidence="1" id="KW-0472">Membrane</keyword>
<proteinExistence type="predicted"/>
<dbReference type="OrthoDB" id="4082954at2759"/>
<organism evidence="2 3">
    <name type="scientific">Maudiozyma saulgeensis</name>
    <dbReference type="NCBI Taxonomy" id="1789683"/>
    <lineage>
        <taxon>Eukaryota</taxon>
        <taxon>Fungi</taxon>
        <taxon>Dikarya</taxon>
        <taxon>Ascomycota</taxon>
        <taxon>Saccharomycotina</taxon>
        <taxon>Saccharomycetes</taxon>
        <taxon>Saccharomycetales</taxon>
        <taxon>Saccharomycetaceae</taxon>
        <taxon>Maudiozyma</taxon>
    </lineage>
</organism>
<reference evidence="2 3" key="1">
    <citation type="submission" date="2017-04" db="EMBL/GenBank/DDBJ databases">
        <authorList>
            <person name="Afonso C.L."/>
            <person name="Miller P.J."/>
            <person name="Scott M.A."/>
            <person name="Spackman E."/>
            <person name="Goraichik I."/>
            <person name="Dimitrov K.M."/>
            <person name="Suarez D.L."/>
            <person name="Swayne D.E."/>
        </authorList>
    </citation>
    <scope>NUCLEOTIDE SEQUENCE [LARGE SCALE GENOMIC DNA]</scope>
</reference>
<keyword evidence="1" id="KW-1133">Transmembrane helix</keyword>
<name>A0A1X7R6H3_9SACH</name>
<keyword evidence="3" id="KW-1185">Reference proteome</keyword>
<dbReference type="Proteomes" id="UP000196158">
    <property type="component" value="Unassembled WGS sequence"/>
</dbReference>
<evidence type="ECO:0000313" key="3">
    <source>
        <dbReference type="Proteomes" id="UP000196158"/>
    </source>
</evidence>
<evidence type="ECO:0000256" key="1">
    <source>
        <dbReference type="SAM" id="Phobius"/>
    </source>
</evidence>
<dbReference type="EMBL" id="FXLY01000007">
    <property type="protein sequence ID" value="SMN21194.1"/>
    <property type="molecule type" value="Genomic_DNA"/>
</dbReference>
<evidence type="ECO:0000313" key="2">
    <source>
        <dbReference type="EMBL" id="SMN21194.1"/>
    </source>
</evidence>
<protein>
    <recommendedName>
        <fullName evidence="4">Inner membrane assembly complex subunit 17</fullName>
    </recommendedName>
</protein>
<accession>A0A1X7R6H3</accession>
<dbReference type="AlphaFoldDB" id="A0A1X7R6H3"/>
<gene>
    <name evidence="2" type="ORF">KASA_0L02354G</name>
</gene>